<evidence type="ECO:0000313" key="1">
    <source>
        <dbReference type="EMBL" id="JAE28701.1"/>
    </source>
</evidence>
<dbReference type="AlphaFoldDB" id="A0A0A9H1I7"/>
<name>A0A0A9H1I7_ARUDO</name>
<organism evidence="1">
    <name type="scientific">Arundo donax</name>
    <name type="common">Giant reed</name>
    <name type="synonym">Donax arundinaceus</name>
    <dbReference type="NCBI Taxonomy" id="35708"/>
    <lineage>
        <taxon>Eukaryota</taxon>
        <taxon>Viridiplantae</taxon>
        <taxon>Streptophyta</taxon>
        <taxon>Embryophyta</taxon>
        <taxon>Tracheophyta</taxon>
        <taxon>Spermatophyta</taxon>
        <taxon>Magnoliopsida</taxon>
        <taxon>Liliopsida</taxon>
        <taxon>Poales</taxon>
        <taxon>Poaceae</taxon>
        <taxon>PACMAD clade</taxon>
        <taxon>Arundinoideae</taxon>
        <taxon>Arundineae</taxon>
        <taxon>Arundo</taxon>
    </lineage>
</organism>
<proteinExistence type="predicted"/>
<protein>
    <submittedName>
        <fullName evidence="1">Uncharacterized protein</fullName>
    </submittedName>
</protein>
<reference evidence="1" key="1">
    <citation type="submission" date="2014-09" db="EMBL/GenBank/DDBJ databases">
        <authorList>
            <person name="Magalhaes I.L.F."/>
            <person name="Oliveira U."/>
            <person name="Santos F.R."/>
            <person name="Vidigal T.H.D.A."/>
            <person name="Brescovit A.D."/>
            <person name="Santos A.J."/>
        </authorList>
    </citation>
    <scope>NUCLEOTIDE SEQUENCE</scope>
    <source>
        <tissue evidence="1">Shoot tissue taken approximately 20 cm above the soil surface</tissue>
    </source>
</reference>
<accession>A0A0A9H1I7</accession>
<sequence>MAISCSLSMAESIASAFFL</sequence>
<reference evidence="1" key="2">
    <citation type="journal article" date="2015" name="Data Brief">
        <title>Shoot transcriptome of the giant reed, Arundo donax.</title>
        <authorList>
            <person name="Barrero R.A."/>
            <person name="Guerrero F.D."/>
            <person name="Moolhuijzen P."/>
            <person name="Goolsby J.A."/>
            <person name="Tidwell J."/>
            <person name="Bellgard S.E."/>
            <person name="Bellgard M.I."/>
        </authorList>
    </citation>
    <scope>NUCLEOTIDE SEQUENCE</scope>
    <source>
        <tissue evidence="1">Shoot tissue taken approximately 20 cm above the soil surface</tissue>
    </source>
</reference>
<dbReference type="EMBL" id="GBRH01169195">
    <property type="protein sequence ID" value="JAE28701.1"/>
    <property type="molecule type" value="Transcribed_RNA"/>
</dbReference>